<protein>
    <submittedName>
        <fullName evidence="5">Helix-turn-helix transcriptional regulator</fullName>
    </submittedName>
</protein>
<gene>
    <name evidence="5" type="ORF">FNT36_06505</name>
</gene>
<dbReference type="PROSITE" id="PS01124">
    <property type="entry name" value="HTH_ARAC_FAMILY_2"/>
    <property type="match status" value="1"/>
</dbReference>
<dbReference type="Gene3D" id="1.10.10.60">
    <property type="entry name" value="Homeodomain-like"/>
    <property type="match status" value="1"/>
</dbReference>
<feature type="domain" description="HTH araC/xylS-type" evidence="4">
    <location>
        <begin position="143"/>
        <end position="238"/>
    </location>
</feature>
<evidence type="ECO:0000256" key="1">
    <source>
        <dbReference type="ARBA" id="ARBA00023015"/>
    </source>
</evidence>
<keyword evidence="6" id="KW-1185">Reference proteome</keyword>
<dbReference type="AlphaFoldDB" id="A0A558C4L4"/>
<dbReference type="GO" id="GO:0043565">
    <property type="term" value="F:sequence-specific DNA binding"/>
    <property type="evidence" value="ECO:0007669"/>
    <property type="project" value="InterPro"/>
</dbReference>
<dbReference type="InterPro" id="IPR050204">
    <property type="entry name" value="AraC_XylS_family_regulators"/>
</dbReference>
<dbReference type="Proteomes" id="UP000317624">
    <property type="component" value="Unassembled WGS sequence"/>
</dbReference>
<evidence type="ECO:0000313" key="6">
    <source>
        <dbReference type="Proteomes" id="UP000317624"/>
    </source>
</evidence>
<name>A0A558C4L4_9BACT</name>
<organism evidence="5 6">
    <name type="scientific">Hymenobacter setariae</name>
    <dbReference type="NCBI Taxonomy" id="2594794"/>
    <lineage>
        <taxon>Bacteria</taxon>
        <taxon>Pseudomonadati</taxon>
        <taxon>Bacteroidota</taxon>
        <taxon>Cytophagia</taxon>
        <taxon>Cytophagales</taxon>
        <taxon>Hymenobacteraceae</taxon>
        <taxon>Hymenobacter</taxon>
    </lineage>
</organism>
<sequence>MAFQDLEYRTVQPAPELAEFVESFWMLANHSDAAQVVALVPDGRPDLVFADSATEPYHVVLLGLDSRPSAPLIPPRARMLTISWKLLAVEYLLPVRIAALLHTGMYLPTDYLGITVGDLADFDGFCAKVLAALLGRLPLAVDARKRKLFSLLYAADGAITVEALAEAAAWSSRQINRYFQQMVGLSLKAYCNILRFRASFPHLKAGKLFPEQNFTDQAHFIREVKKYAGVVPKELARNQDDRFIQFSTLPQK</sequence>
<evidence type="ECO:0000256" key="2">
    <source>
        <dbReference type="ARBA" id="ARBA00023125"/>
    </source>
</evidence>
<dbReference type="InterPro" id="IPR018060">
    <property type="entry name" value="HTH_AraC"/>
</dbReference>
<evidence type="ECO:0000313" key="5">
    <source>
        <dbReference type="EMBL" id="TVT43733.1"/>
    </source>
</evidence>
<dbReference type="InterPro" id="IPR046532">
    <property type="entry name" value="DUF6597"/>
</dbReference>
<keyword evidence="2" id="KW-0238">DNA-binding</keyword>
<keyword evidence="3" id="KW-0804">Transcription</keyword>
<dbReference type="RefSeq" id="WP_144845527.1">
    <property type="nucleotide sequence ID" value="NZ_VMRJ01000001.1"/>
</dbReference>
<dbReference type="SMART" id="SM00342">
    <property type="entry name" value="HTH_ARAC"/>
    <property type="match status" value="1"/>
</dbReference>
<keyword evidence="1" id="KW-0805">Transcription regulation</keyword>
<dbReference type="EMBL" id="VMRJ01000001">
    <property type="protein sequence ID" value="TVT43733.1"/>
    <property type="molecule type" value="Genomic_DNA"/>
</dbReference>
<dbReference type="PANTHER" id="PTHR46796:SF15">
    <property type="entry name" value="BLL1074 PROTEIN"/>
    <property type="match status" value="1"/>
</dbReference>
<dbReference type="GO" id="GO:0003700">
    <property type="term" value="F:DNA-binding transcription factor activity"/>
    <property type="evidence" value="ECO:0007669"/>
    <property type="project" value="InterPro"/>
</dbReference>
<dbReference type="PANTHER" id="PTHR46796">
    <property type="entry name" value="HTH-TYPE TRANSCRIPTIONAL ACTIVATOR RHAS-RELATED"/>
    <property type="match status" value="1"/>
</dbReference>
<dbReference type="Pfam" id="PF20240">
    <property type="entry name" value="DUF6597"/>
    <property type="match status" value="1"/>
</dbReference>
<reference evidence="5 6" key="1">
    <citation type="submission" date="2019-07" db="EMBL/GenBank/DDBJ databases">
        <title>Hymenobacter sp. straun FUR1 Genome sequencing and assembly.</title>
        <authorList>
            <person name="Chhetri G."/>
        </authorList>
    </citation>
    <scope>NUCLEOTIDE SEQUENCE [LARGE SCALE GENOMIC DNA]</scope>
    <source>
        <strain evidence="5 6">Fur1</strain>
    </source>
</reference>
<proteinExistence type="predicted"/>
<dbReference type="OrthoDB" id="2559672at2"/>
<evidence type="ECO:0000256" key="3">
    <source>
        <dbReference type="ARBA" id="ARBA00023163"/>
    </source>
</evidence>
<accession>A0A558C4L4</accession>
<evidence type="ECO:0000259" key="4">
    <source>
        <dbReference type="PROSITE" id="PS01124"/>
    </source>
</evidence>
<comment type="caution">
    <text evidence="5">The sequence shown here is derived from an EMBL/GenBank/DDBJ whole genome shotgun (WGS) entry which is preliminary data.</text>
</comment>